<evidence type="ECO:0000256" key="3">
    <source>
        <dbReference type="ARBA" id="ARBA00022553"/>
    </source>
</evidence>
<comment type="subcellular location">
    <subcellularLocation>
        <location evidence="1">Cell membrane</location>
        <topology evidence="1">Lipid-anchor</topology>
        <orientation evidence="1">Cytoplasmic side</orientation>
    </subcellularLocation>
</comment>
<evidence type="ECO:0000256" key="4">
    <source>
        <dbReference type="ARBA" id="ARBA00023054"/>
    </source>
</evidence>
<feature type="region of interest" description="Disordered" evidence="7">
    <location>
        <begin position="1"/>
        <end position="61"/>
    </location>
</feature>
<protein>
    <submittedName>
        <fullName evidence="8">Paralemmin-2</fullName>
    </submittedName>
</protein>
<keyword evidence="2" id="KW-1003">Cell membrane</keyword>
<evidence type="ECO:0000256" key="5">
    <source>
        <dbReference type="ARBA" id="ARBA00023136"/>
    </source>
</evidence>
<keyword evidence="9" id="KW-1185">Reference proteome</keyword>
<evidence type="ECO:0000256" key="7">
    <source>
        <dbReference type="SAM" id="MobiDB-lite"/>
    </source>
</evidence>
<keyword evidence="3" id="KW-0597">Phosphoprotein</keyword>
<keyword evidence="6" id="KW-0449">Lipoprotein</keyword>
<evidence type="ECO:0000256" key="2">
    <source>
        <dbReference type="ARBA" id="ARBA00022475"/>
    </source>
</evidence>
<dbReference type="GO" id="GO:0008360">
    <property type="term" value="P:regulation of cell shape"/>
    <property type="evidence" value="ECO:0007669"/>
    <property type="project" value="InterPro"/>
</dbReference>
<evidence type="ECO:0000313" key="9">
    <source>
        <dbReference type="Proteomes" id="UP000324091"/>
    </source>
</evidence>
<dbReference type="GO" id="GO:0005886">
    <property type="term" value="C:plasma membrane"/>
    <property type="evidence" value="ECO:0007669"/>
    <property type="project" value="UniProtKB-SubCell"/>
</dbReference>
<evidence type="ECO:0000313" key="8">
    <source>
        <dbReference type="EMBL" id="TWW66498.1"/>
    </source>
</evidence>
<feature type="region of interest" description="Disordered" evidence="7">
    <location>
        <begin position="89"/>
        <end position="115"/>
    </location>
</feature>
<evidence type="ECO:0000256" key="6">
    <source>
        <dbReference type="ARBA" id="ARBA00023288"/>
    </source>
</evidence>
<dbReference type="Pfam" id="PF03285">
    <property type="entry name" value="Paralemmin"/>
    <property type="match status" value="1"/>
</dbReference>
<sequence>MSSSIKPIDPAAAAGLNANKTANETSAGADPPSSEPSFHLSLSRPSQEKRKRQTEIEDKRSQLDELVLQLQHLKSKAMRERWLLQGMSAEEAEVRQKQLEQDEERGRSLEDLIHR</sequence>
<dbReference type="Proteomes" id="UP000324091">
    <property type="component" value="Chromosome 20"/>
</dbReference>
<keyword evidence="5" id="KW-0472">Membrane</keyword>
<reference evidence="8 9" key="1">
    <citation type="submission" date="2019-04" db="EMBL/GenBank/DDBJ databases">
        <title>Chromosome genome assembly for Takifugu flavidus.</title>
        <authorList>
            <person name="Xiao S."/>
        </authorList>
    </citation>
    <scope>NUCLEOTIDE SEQUENCE [LARGE SCALE GENOMIC DNA]</scope>
    <source>
        <strain evidence="8">HTHZ2018</strain>
        <tissue evidence="8">Muscle</tissue>
    </source>
</reference>
<accession>A0A5C6NI60</accession>
<name>A0A5C6NI60_9TELE</name>
<proteinExistence type="predicted"/>
<organism evidence="8 9">
    <name type="scientific">Takifugu flavidus</name>
    <name type="common">sansaifugu</name>
    <dbReference type="NCBI Taxonomy" id="433684"/>
    <lineage>
        <taxon>Eukaryota</taxon>
        <taxon>Metazoa</taxon>
        <taxon>Chordata</taxon>
        <taxon>Craniata</taxon>
        <taxon>Vertebrata</taxon>
        <taxon>Euteleostomi</taxon>
        <taxon>Actinopterygii</taxon>
        <taxon>Neopterygii</taxon>
        <taxon>Teleostei</taxon>
        <taxon>Neoteleostei</taxon>
        <taxon>Acanthomorphata</taxon>
        <taxon>Eupercaria</taxon>
        <taxon>Tetraodontiformes</taxon>
        <taxon>Tetradontoidea</taxon>
        <taxon>Tetraodontidae</taxon>
        <taxon>Takifugu</taxon>
    </lineage>
</organism>
<gene>
    <name evidence="8" type="ORF">D4764_20G0005300</name>
</gene>
<dbReference type="PANTHER" id="PTHR10498:SF10">
    <property type="entry name" value="PALM2 AND AKAP2 FUSION-RELATED"/>
    <property type="match status" value="1"/>
</dbReference>
<dbReference type="PANTHER" id="PTHR10498">
    <property type="entry name" value="PARALEMMIN-RELATED"/>
    <property type="match status" value="1"/>
</dbReference>
<comment type="caution">
    <text evidence="8">The sequence shown here is derived from an EMBL/GenBank/DDBJ whole genome shotgun (WGS) entry which is preliminary data.</text>
</comment>
<feature type="compositionally biased region" description="Basic and acidic residues" evidence="7">
    <location>
        <begin position="92"/>
        <end position="115"/>
    </location>
</feature>
<dbReference type="InterPro" id="IPR004965">
    <property type="entry name" value="Paralemmin"/>
</dbReference>
<dbReference type="EMBL" id="RHFK02000013">
    <property type="protein sequence ID" value="TWW66498.1"/>
    <property type="molecule type" value="Genomic_DNA"/>
</dbReference>
<feature type="compositionally biased region" description="Low complexity" evidence="7">
    <location>
        <begin position="11"/>
        <end position="23"/>
    </location>
</feature>
<dbReference type="AlphaFoldDB" id="A0A5C6NI60"/>
<keyword evidence="4" id="KW-0175">Coiled coil</keyword>
<evidence type="ECO:0000256" key="1">
    <source>
        <dbReference type="ARBA" id="ARBA00004342"/>
    </source>
</evidence>